<keyword evidence="1" id="KW-1133">Transmembrane helix</keyword>
<dbReference type="EMBL" id="JAEAGR010000013">
    <property type="protein sequence ID" value="MBH1941694.1"/>
    <property type="molecule type" value="Genomic_DNA"/>
</dbReference>
<keyword evidence="1" id="KW-0472">Membrane</keyword>
<dbReference type="RefSeq" id="WP_197661937.1">
    <property type="nucleotide sequence ID" value="NZ_JAEAGR010000013.1"/>
</dbReference>
<accession>A0A8J7H058</accession>
<reference evidence="2" key="1">
    <citation type="submission" date="2020-12" db="EMBL/GenBank/DDBJ databases">
        <title>M. sibirica DSM 26468T genome.</title>
        <authorList>
            <person name="Thieme N."/>
            <person name="Rettenmaier R."/>
            <person name="Zverlov V."/>
            <person name="Liebl W."/>
        </authorList>
    </citation>
    <scope>NUCLEOTIDE SEQUENCE</scope>
    <source>
        <strain evidence="2">DSM 26468</strain>
    </source>
</reference>
<keyword evidence="1" id="KW-0812">Transmembrane</keyword>
<proteinExistence type="predicted"/>
<evidence type="ECO:0000313" key="2">
    <source>
        <dbReference type="EMBL" id="MBH1941694.1"/>
    </source>
</evidence>
<evidence type="ECO:0000313" key="3">
    <source>
        <dbReference type="Proteomes" id="UP000623269"/>
    </source>
</evidence>
<name>A0A8J7H058_9FIRM</name>
<keyword evidence="3" id="KW-1185">Reference proteome</keyword>
<comment type="caution">
    <text evidence="2">The sequence shown here is derived from an EMBL/GenBank/DDBJ whole genome shotgun (WGS) entry which is preliminary data.</text>
</comment>
<sequence length="140" mass="15840">MVCNACGRLTQNEEANYCEYCGNSFREHINVAVKPEPPKYITAITENTDKPVPFLNWLGTYALLFIPYIGGFAFVGLLIFWSLSGSTPQSKKNWARATLIFTIISFIILIIAFMSFFSNPAFMDYMNGTIGMNELFESVY</sequence>
<dbReference type="Proteomes" id="UP000623269">
    <property type="component" value="Unassembled WGS sequence"/>
</dbReference>
<evidence type="ECO:0000256" key="1">
    <source>
        <dbReference type="SAM" id="Phobius"/>
    </source>
</evidence>
<protein>
    <submittedName>
        <fullName evidence="2">Uncharacterized protein</fullName>
    </submittedName>
</protein>
<organism evidence="2 3">
    <name type="scientific">Mobilitalea sibirica</name>
    <dbReference type="NCBI Taxonomy" id="1462919"/>
    <lineage>
        <taxon>Bacteria</taxon>
        <taxon>Bacillati</taxon>
        <taxon>Bacillota</taxon>
        <taxon>Clostridia</taxon>
        <taxon>Lachnospirales</taxon>
        <taxon>Lachnospiraceae</taxon>
        <taxon>Mobilitalea</taxon>
    </lineage>
</organism>
<gene>
    <name evidence="2" type="ORF">I5677_12400</name>
</gene>
<feature type="transmembrane region" description="Helical" evidence="1">
    <location>
        <begin position="61"/>
        <end position="83"/>
    </location>
</feature>
<feature type="transmembrane region" description="Helical" evidence="1">
    <location>
        <begin position="95"/>
        <end position="117"/>
    </location>
</feature>
<dbReference type="AlphaFoldDB" id="A0A8J7H058"/>